<dbReference type="EC" id="3.6.1.27" evidence="3 14"/>
<keyword evidence="9 14" id="KW-0472">Membrane</keyword>
<evidence type="ECO:0000256" key="12">
    <source>
        <dbReference type="ARBA" id="ARBA00032932"/>
    </source>
</evidence>
<gene>
    <name evidence="14" type="primary">uppP</name>
    <name evidence="15" type="ORF">CO174_00055</name>
</gene>
<evidence type="ECO:0000313" key="15">
    <source>
        <dbReference type="EMBL" id="PJA46394.1"/>
    </source>
</evidence>
<evidence type="ECO:0000256" key="14">
    <source>
        <dbReference type="HAMAP-Rule" id="MF_01006"/>
    </source>
</evidence>
<dbReference type="GO" id="GO:0050380">
    <property type="term" value="F:undecaprenyl-diphosphatase activity"/>
    <property type="evidence" value="ECO:0007669"/>
    <property type="project" value="UniProtKB-UniRule"/>
</dbReference>
<name>A0A2M7XEV3_9BACT</name>
<organism evidence="15 16">
    <name type="scientific">Candidatus Uhrbacteria bacterium CG_4_9_14_3_um_filter_50_9</name>
    <dbReference type="NCBI Taxonomy" id="1975035"/>
    <lineage>
        <taxon>Bacteria</taxon>
        <taxon>Candidatus Uhriibacteriota</taxon>
    </lineage>
</organism>
<dbReference type="AlphaFoldDB" id="A0A2M7XEV3"/>
<evidence type="ECO:0000256" key="3">
    <source>
        <dbReference type="ARBA" id="ARBA00012374"/>
    </source>
</evidence>
<evidence type="ECO:0000313" key="16">
    <source>
        <dbReference type="Proteomes" id="UP000229385"/>
    </source>
</evidence>
<evidence type="ECO:0000256" key="7">
    <source>
        <dbReference type="ARBA" id="ARBA00022801"/>
    </source>
</evidence>
<evidence type="ECO:0000256" key="9">
    <source>
        <dbReference type="ARBA" id="ARBA00023136"/>
    </source>
</evidence>
<accession>A0A2M7XEV3</accession>
<proteinExistence type="inferred from homology"/>
<feature type="transmembrane region" description="Helical" evidence="14">
    <location>
        <begin position="6"/>
        <end position="29"/>
    </location>
</feature>
<evidence type="ECO:0000256" key="2">
    <source>
        <dbReference type="ARBA" id="ARBA00010621"/>
    </source>
</evidence>
<evidence type="ECO:0000256" key="8">
    <source>
        <dbReference type="ARBA" id="ARBA00022989"/>
    </source>
</evidence>
<dbReference type="HAMAP" id="MF_01006">
    <property type="entry name" value="Undec_diphosphatase"/>
    <property type="match status" value="1"/>
</dbReference>
<dbReference type="PANTHER" id="PTHR30622">
    <property type="entry name" value="UNDECAPRENYL-DIPHOSPHATASE"/>
    <property type="match status" value="1"/>
</dbReference>
<feature type="transmembrane region" description="Helical" evidence="14">
    <location>
        <begin position="73"/>
        <end position="91"/>
    </location>
</feature>
<keyword evidence="5 14" id="KW-1003">Cell membrane</keyword>
<comment type="miscellaneous">
    <text evidence="14">Bacitracin is thought to be involved in the inhibition of peptidoglycan synthesis by sequestering undecaprenyl diphosphate, thereby reducing the pool of lipid carrier available.</text>
</comment>
<evidence type="ECO:0000256" key="5">
    <source>
        <dbReference type="ARBA" id="ARBA00022475"/>
    </source>
</evidence>
<evidence type="ECO:0000256" key="13">
    <source>
        <dbReference type="ARBA" id="ARBA00047594"/>
    </source>
</evidence>
<keyword evidence="8 14" id="KW-1133">Transmembrane helix</keyword>
<comment type="caution">
    <text evidence="15">The sequence shown here is derived from an EMBL/GenBank/DDBJ whole genome shotgun (WGS) entry which is preliminary data.</text>
</comment>
<dbReference type="GO" id="GO:0008360">
    <property type="term" value="P:regulation of cell shape"/>
    <property type="evidence" value="ECO:0007669"/>
    <property type="project" value="UniProtKB-KW"/>
</dbReference>
<feature type="transmembrane region" description="Helical" evidence="14">
    <location>
        <begin position="177"/>
        <end position="198"/>
    </location>
</feature>
<dbReference type="Proteomes" id="UP000229385">
    <property type="component" value="Unassembled WGS sequence"/>
</dbReference>
<evidence type="ECO:0000256" key="4">
    <source>
        <dbReference type="ARBA" id="ARBA00021581"/>
    </source>
</evidence>
<keyword evidence="14" id="KW-0133">Cell shape</keyword>
<dbReference type="EMBL" id="PFWU01000001">
    <property type="protein sequence ID" value="PJA46394.1"/>
    <property type="molecule type" value="Genomic_DNA"/>
</dbReference>
<protein>
    <recommendedName>
        <fullName evidence="4 14">Undecaprenyl-diphosphatase</fullName>
        <ecNumber evidence="3 14">3.6.1.27</ecNumber>
    </recommendedName>
    <alternativeName>
        <fullName evidence="12 14">Bacitracin resistance protein</fullName>
    </alternativeName>
    <alternativeName>
        <fullName evidence="11 14">Undecaprenyl pyrophosphate phosphatase</fullName>
    </alternativeName>
</protein>
<reference evidence="16" key="1">
    <citation type="submission" date="2017-09" db="EMBL/GenBank/DDBJ databases">
        <title>Depth-based differentiation of microbial function through sediment-hosted aquifers and enrichment of novel symbionts in the deep terrestrial subsurface.</title>
        <authorList>
            <person name="Probst A.J."/>
            <person name="Ladd B."/>
            <person name="Jarett J.K."/>
            <person name="Geller-Mcgrath D.E."/>
            <person name="Sieber C.M.K."/>
            <person name="Emerson J.B."/>
            <person name="Anantharaman K."/>
            <person name="Thomas B.C."/>
            <person name="Malmstrom R."/>
            <person name="Stieglmeier M."/>
            <person name="Klingl A."/>
            <person name="Woyke T."/>
            <person name="Ryan C.M."/>
            <person name="Banfield J.F."/>
        </authorList>
    </citation>
    <scope>NUCLEOTIDE SEQUENCE [LARGE SCALE GENOMIC DNA]</scope>
</reference>
<dbReference type="InterPro" id="IPR003824">
    <property type="entry name" value="UppP"/>
</dbReference>
<comment type="similarity">
    <text evidence="2 14">Belongs to the UppP family.</text>
</comment>
<dbReference type="Pfam" id="PF02673">
    <property type="entry name" value="BacA"/>
    <property type="match status" value="1"/>
</dbReference>
<evidence type="ECO:0000256" key="11">
    <source>
        <dbReference type="ARBA" id="ARBA00032707"/>
    </source>
</evidence>
<dbReference type="GO" id="GO:0009252">
    <property type="term" value="P:peptidoglycan biosynthetic process"/>
    <property type="evidence" value="ECO:0007669"/>
    <property type="project" value="UniProtKB-KW"/>
</dbReference>
<sequence>MTFTQAIVLGLVQGITEFLPISSSGFLILIPEFFGWDVQDLTFDALLHLATLAAVVFALWPDVKVLKPSTSKRLFAWIVLATIPVLAAGFVMEEVLQIEIRSIQVVGWSFVLWGAVLYLVDRFAKEQEPSVEKVGLRRAVWIGLAQVLALIPGTSRSGITITAGLAGGLTREAATKFSFLLGIPTIAAAGLLKLLQVFGGSSSIDLLPQLVGTVTAFATALLTIKVLLAFLQKHSFAELAIFRVVLGILILML</sequence>
<comment type="function">
    <text evidence="14">Catalyzes the dephosphorylation of undecaprenyl diphosphate (UPP). Confers resistance to bacitracin.</text>
</comment>
<keyword evidence="10 14" id="KW-0046">Antibiotic resistance</keyword>
<feature type="transmembrane region" description="Helical" evidence="14">
    <location>
        <begin position="41"/>
        <end position="61"/>
    </location>
</feature>
<dbReference type="GO" id="GO:0046677">
    <property type="term" value="P:response to antibiotic"/>
    <property type="evidence" value="ECO:0007669"/>
    <property type="project" value="UniProtKB-UniRule"/>
</dbReference>
<keyword evidence="6 14" id="KW-0812">Transmembrane</keyword>
<comment type="subcellular location">
    <subcellularLocation>
        <location evidence="1 14">Cell membrane</location>
        <topology evidence="1 14">Multi-pass membrane protein</topology>
    </subcellularLocation>
</comment>
<comment type="catalytic activity">
    <reaction evidence="13 14">
        <text>di-trans,octa-cis-undecaprenyl diphosphate + H2O = di-trans,octa-cis-undecaprenyl phosphate + phosphate + H(+)</text>
        <dbReference type="Rhea" id="RHEA:28094"/>
        <dbReference type="ChEBI" id="CHEBI:15377"/>
        <dbReference type="ChEBI" id="CHEBI:15378"/>
        <dbReference type="ChEBI" id="CHEBI:43474"/>
        <dbReference type="ChEBI" id="CHEBI:58405"/>
        <dbReference type="ChEBI" id="CHEBI:60392"/>
        <dbReference type="EC" id="3.6.1.27"/>
    </reaction>
</comment>
<keyword evidence="7 14" id="KW-0378">Hydrolase</keyword>
<evidence type="ECO:0000256" key="6">
    <source>
        <dbReference type="ARBA" id="ARBA00022692"/>
    </source>
</evidence>
<keyword evidence="14" id="KW-0961">Cell wall biogenesis/degradation</keyword>
<keyword evidence="14" id="KW-0573">Peptidoglycan synthesis</keyword>
<evidence type="ECO:0000256" key="10">
    <source>
        <dbReference type="ARBA" id="ARBA00023251"/>
    </source>
</evidence>
<dbReference type="GO" id="GO:0071555">
    <property type="term" value="P:cell wall organization"/>
    <property type="evidence" value="ECO:0007669"/>
    <property type="project" value="UniProtKB-KW"/>
</dbReference>
<feature type="transmembrane region" description="Helical" evidence="14">
    <location>
        <begin position="210"/>
        <end position="228"/>
    </location>
</feature>
<dbReference type="PANTHER" id="PTHR30622:SF4">
    <property type="entry name" value="UNDECAPRENYL-DIPHOSPHATASE"/>
    <property type="match status" value="1"/>
</dbReference>
<dbReference type="GO" id="GO:0005886">
    <property type="term" value="C:plasma membrane"/>
    <property type="evidence" value="ECO:0007669"/>
    <property type="project" value="UniProtKB-SubCell"/>
</dbReference>
<evidence type="ECO:0000256" key="1">
    <source>
        <dbReference type="ARBA" id="ARBA00004651"/>
    </source>
</evidence>
<feature type="transmembrane region" description="Helical" evidence="14">
    <location>
        <begin position="103"/>
        <end position="120"/>
    </location>
</feature>